<dbReference type="FunFam" id="3.60.20.30:FF:000001">
    <property type="entry name" value="Isoaspartyl peptidase/L-asparaginase"/>
    <property type="match status" value="1"/>
</dbReference>
<reference evidence="8 9" key="1">
    <citation type="submission" date="2020-02" db="EMBL/GenBank/DDBJ databases">
        <authorList>
            <person name="Yang Z."/>
        </authorList>
    </citation>
    <scope>NUCLEOTIDE SEQUENCE [LARGE SCALE GENOMIC DNA]</scope>
    <source>
        <strain evidence="8 9">HX-7-9</strain>
    </source>
</reference>
<evidence type="ECO:0000313" key="8">
    <source>
        <dbReference type="EMBL" id="NDV12242.1"/>
    </source>
</evidence>
<dbReference type="Gene3D" id="3.60.20.30">
    <property type="entry name" value="(Glycosyl)asparaginase"/>
    <property type="match status" value="1"/>
</dbReference>
<comment type="caution">
    <text evidence="8">The sequence shown here is derived from an EMBL/GenBank/DDBJ whole genome shotgun (WGS) entry which is preliminary data.</text>
</comment>
<evidence type="ECO:0000313" key="9">
    <source>
        <dbReference type="Proteomes" id="UP000482578"/>
    </source>
</evidence>
<evidence type="ECO:0000256" key="6">
    <source>
        <dbReference type="PIRSR" id="PIRSR600246-2"/>
    </source>
</evidence>
<dbReference type="PANTHER" id="PTHR10188">
    <property type="entry name" value="L-ASPARAGINASE"/>
    <property type="match status" value="1"/>
</dbReference>
<dbReference type="PANTHER" id="PTHR10188:SF6">
    <property type="entry name" value="N(4)-(BETA-N-ACETYLGLUCOSAMINYL)-L-ASPARAGINASE"/>
    <property type="match status" value="1"/>
</dbReference>
<feature type="binding site" evidence="6">
    <location>
        <begin position="233"/>
        <end position="236"/>
    </location>
    <ligand>
        <name>substrate</name>
    </ligand>
</feature>
<dbReference type="CDD" id="cd04701">
    <property type="entry name" value="Asparaginase_2"/>
    <property type="match status" value="1"/>
</dbReference>
<keyword evidence="2" id="KW-0378">Hydrolase</keyword>
<feature type="site" description="Cleavage; by autolysis" evidence="7">
    <location>
        <begin position="182"/>
        <end position="183"/>
    </location>
</feature>
<keyword evidence="1" id="KW-0645">Protease</keyword>
<dbReference type="GO" id="GO:0008233">
    <property type="term" value="F:peptidase activity"/>
    <property type="evidence" value="ECO:0007669"/>
    <property type="project" value="UniProtKB-KW"/>
</dbReference>
<feature type="active site" description="Nucleophile" evidence="5">
    <location>
        <position position="183"/>
    </location>
</feature>
<name>A0A6B2KPT7_9NEIS</name>
<protein>
    <recommendedName>
        <fullName evidence="4">Isoaspartyl peptidase</fullName>
    </recommendedName>
</protein>
<evidence type="ECO:0000256" key="1">
    <source>
        <dbReference type="ARBA" id="ARBA00022670"/>
    </source>
</evidence>
<dbReference type="GO" id="GO:0006508">
    <property type="term" value="P:proteolysis"/>
    <property type="evidence" value="ECO:0007669"/>
    <property type="project" value="UniProtKB-KW"/>
</dbReference>
<evidence type="ECO:0000256" key="3">
    <source>
        <dbReference type="ARBA" id="ARBA00022813"/>
    </source>
</evidence>
<accession>A0A6B2KPT7</accession>
<dbReference type="AlphaFoldDB" id="A0A6B2KPT7"/>
<dbReference type="Pfam" id="PF01112">
    <property type="entry name" value="Asparaginase_2"/>
    <property type="match status" value="1"/>
</dbReference>
<dbReference type="InterPro" id="IPR000246">
    <property type="entry name" value="Peptidase_T2"/>
</dbReference>
<gene>
    <name evidence="8" type="ORF">GZH52_05455</name>
</gene>
<dbReference type="SUPFAM" id="SSF56235">
    <property type="entry name" value="N-terminal nucleophile aminohydrolases (Ntn hydrolases)"/>
    <property type="match status" value="1"/>
</dbReference>
<dbReference type="InterPro" id="IPR029055">
    <property type="entry name" value="Ntn_hydrolases_N"/>
</dbReference>
<keyword evidence="9" id="KW-1185">Reference proteome</keyword>
<evidence type="ECO:0000256" key="4">
    <source>
        <dbReference type="ARBA" id="ARBA00069124"/>
    </source>
</evidence>
<evidence type="ECO:0000256" key="2">
    <source>
        <dbReference type="ARBA" id="ARBA00022801"/>
    </source>
</evidence>
<organism evidence="8 9">
    <name type="scientific">Crenobacter caeni</name>
    <dbReference type="NCBI Taxonomy" id="2705474"/>
    <lineage>
        <taxon>Bacteria</taxon>
        <taxon>Pseudomonadati</taxon>
        <taxon>Pseudomonadota</taxon>
        <taxon>Betaproteobacteria</taxon>
        <taxon>Neisseriales</taxon>
        <taxon>Neisseriaceae</taxon>
        <taxon>Crenobacter</taxon>
    </lineage>
</organism>
<evidence type="ECO:0000256" key="7">
    <source>
        <dbReference type="PIRSR" id="PIRSR600246-3"/>
    </source>
</evidence>
<sequence length="315" mass="32395">MQRPEFALAIHGGAGTLTRSTMTPAQEAEYRAALTDALIAGQACLAAGQSALDAVCAAVAVMEDSPLFNAGRGAVFTHEGRNEMDAAVMVGAGRDAGAVCQLTGIRNPVLAARAVMEKSNHVLLAGDGARAFAESVGLETAPADYFHTEARYRQLLAVRDSSAAVLDHDGAHKLAFADKKFGTVGAVALDRHGGLAAATSTGGLTNKRWGRVGDSPVIGAGTWADTEVAISATGTGEVFLRACAAHEITARMRFLHEDAATAATAVMAELGAMGGQGGLIVVDAQGRISLPFNTEGMYRGQVVAGGEIDVAIYRD</sequence>
<evidence type="ECO:0000256" key="5">
    <source>
        <dbReference type="PIRSR" id="PIRSR600246-1"/>
    </source>
</evidence>
<dbReference type="RefSeq" id="WP_163315479.1">
    <property type="nucleotide sequence ID" value="NZ_JAAGAA010000004.1"/>
</dbReference>
<proteinExistence type="predicted"/>
<dbReference type="Proteomes" id="UP000482578">
    <property type="component" value="Unassembled WGS sequence"/>
</dbReference>
<dbReference type="EMBL" id="JAAGAA010000004">
    <property type="protein sequence ID" value="NDV12242.1"/>
    <property type="molecule type" value="Genomic_DNA"/>
</dbReference>
<dbReference type="GO" id="GO:0016811">
    <property type="term" value="F:hydrolase activity, acting on carbon-nitrogen (but not peptide) bonds, in linear amides"/>
    <property type="evidence" value="ECO:0007669"/>
    <property type="project" value="UniProtKB-ARBA"/>
</dbReference>
<feature type="binding site" evidence="6">
    <location>
        <begin position="211"/>
        <end position="214"/>
    </location>
    <ligand>
        <name>substrate</name>
    </ligand>
</feature>
<keyword evidence="3" id="KW-0068">Autocatalytic cleavage</keyword>